<accession>A0AAX3NYU6</accession>
<evidence type="ECO:0000259" key="5">
    <source>
        <dbReference type="PROSITE" id="PS50893"/>
    </source>
</evidence>
<dbReference type="SMART" id="SM00382">
    <property type="entry name" value="AAA"/>
    <property type="match status" value="1"/>
</dbReference>
<dbReference type="InterPro" id="IPR015860">
    <property type="entry name" value="ABC_transpr_TagH-like"/>
</dbReference>
<evidence type="ECO:0000256" key="4">
    <source>
        <dbReference type="ARBA" id="ARBA00022840"/>
    </source>
</evidence>
<dbReference type="InterPro" id="IPR003439">
    <property type="entry name" value="ABC_transporter-like_ATP-bd"/>
</dbReference>
<dbReference type="PANTHER" id="PTHR46743:SF2">
    <property type="entry name" value="TEICHOIC ACIDS EXPORT ATP-BINDING PROTEIN TAGH"/>
    <property type="match status" value="1"/>
</dbReference>
<dbReference type="SUPFAM" id="SSF52540">
    <property type="entry name" value="P-loop containing nucleoside triphosphate hydrolases"/>
    <property type="match status" value="1"/>
</dbReference>
<keyword evidence="2" id="KW-0813">Transport</keyword>
<dbReference type="InterPro" id="IPR003593">
    <property type="entry name" value="AAA+_ATPase"/>
</dbReference>
<evidence type="ECO:0000256" key="1">
    <source>
        <dbReference type="ARBA" id="ARBA00005417"/>
    </source>
</evidence>
<dbReference type="AlphaFoldDB" id="A0AAX3NYU6"/>
<sequence length="251" mass="27284">MGAKISINNLSLSYPVFDVKSRSLKANFVRLTTGGNISSDSKLVTVDALHDINLELEQGDRLALIGHNGAGKSTLLKVMAGIYEPQVGTVEVNGHVASLLDIFLGVNPESSGRENIYSRGMLLGFTKKQISEIIDEVIDFTELADFIDLPVRTYSSGMAIRLAFAISTAIKPDILLLDEVVGAGDARFIDKARVRIQSLIDTVGIMVFSSHAEADVRAFCNRGIVMSAGRAVFSGSIDDCYRYYQDESRTL</sequence>
<proteinExistence type="inferred from homology"/>
<dbReference type="PANTHER" id="PTHR46743">
    <property type="entry name" value="TEICHOIC ACIDS EXPORT ATP-BINDING PROTEIN TAGH"/>
    <property type="match status" value="1"/>
</dbReference>
<evidence type="ECO:0000256" key="2">
    <source>
        <dbReference type="ARBA" id="ARBA00022448"/>
    </source>
</evidence>
<dbReference type="GO" id="GO:0005524">
    <property type="term" value="F:ATP binding"/>
    <property type="evidence" value="ECO:0007669"/>
    <property type="project" value="UniProtKB-KW"/>
</dbReference>
<dbReference type="GO" id="GO:0140359">
    <property type="term" value="F:ABC-type transporter activity"/>
    <property type="evidence" value="ECO:0007669"/>
    <property type="project" value="InterPro"/>
</dbReference>
<keyword evidence="3" id="KW-0547">Nucleotide-binding</keyword>
<keyword evidence="4 6" id="KW-0067">ATP-binding</keyword>
<dbReference type="PROSITE" id="PS50893">
    <property type="entry name" value="ABC_TRANSPORTER_2"/>
    <property type="match status" value="1"/>
</dbReference>
<protein>
    <submittedName>
        <fullName evidence="6">ABC transporter ATP-binding protein</fullName>
    </submittedName>
</protein>
<dbReference type="InterPro" id="IPR050683">
    <property type="entry name" value="Bact_Polysacc_Export_ATP-bd"/>
</dbReference>
<dbReference type="Gene3D" id="3.40.50.300">
    <property type="entry name" value="P-loop containing nucleotide triphosphate hydrolases"/>
    <property type="match status" value="1"/>
</dbReference>
<gene>
    <name evidence="6" type="ORF">PYU98_07460</name>
</gene>
<reference evidence="6" key="1">
    <citation type="submission" date="2023-02" db="EMBL/GenBank/DDBJ databases">
        <title>The sequence of Aeromonas allosaccharophila K520.</title>
        <authorList>
            <person name="Luo X."/>
        </authorList>
    </citation>
    <scope>NUCLEOTIDE SEQUENCE</scope>
    <source>
        <strain evidence="6">K520</strain>
    </source>
</reference>
<dbReference type="EMBL" id="CP118988">
    <property type="protein sequence ID" value="WED78052.1"/>
    <property type="molecule type" value="Genomic_DNA"/>
</dbReference>
<dbReference type="RefSeq" id="WP_275057800.1">
    <property type="nucleotide sequence ID" value="NZ_CP118988.1"/>
</dbReference>
<name>A0AAX3NYU6_9GAMM</name>
<dbReference type="InterPro" id="IPR027417">
    <property type="entry name" value="P-loop_NTPase"/>
</dbReference>
<evidence type="ECO:0000313" key="7">
    <source>
        <dbReference type="Proteomes" id="UP001213721"/>
    </source>
</evidence>
<evidence type="ECO:0000313" key="6">
    <source>
        <dbReference type="EMBL" id="WED78052.1"/>
    </source>
</evidence>
<dbReference type="CDD" id="cd03220">
    <property type="entry name" value="ABC_KpsT_Wzt"/>
    <property type="match status" value="1"/>
</dbReference>
<dbReference type="Pfam" id="PF00005">
    <property type="entry name" value="ABC_tran"/>
    <property type="match status" value="1"/>
</dbReference>
<comment type="similarity">
    <text evidence="1">Belongs to the ABC transporter superfamily.</text>
</comment>
<dbReference type="Proteomes" id="UP001213721">
    <property type="component" value="Chromosome"/>
</dbReference>
<evidence type="ECO:0000256" key="3">
    <source>
        <dbReference type="ARBA" id="ARBA00022741"/>
    </source>
</evidence>
<dbReference type="GO" id="GO:0016887">
    <property type="term" value="F:ATP hydrolysis activity"/>
    <property type="evidence" value="ECO:0007669"/>
    <property type="project" value="InterPro"/>
</dbReference>
<feature type="domain" description="ABC transporter" evidence="5">
    <location>
        <begin position="29"/>
        <end position="251"/>
    </location>
</feature>
<dbReference type="GO" id="GO:0016020">
    <property type="term" value="C:membrane"/>
    <property type="evidence" value="ECO:0007669"/>
    <property type="project" value="InterPro"/>
</dbReference>
<organism evidence="6 7">
    <name type="scientific">Aeromonas allosaccharophila</name>
    <dbReference type="NCBI Taxonomy" id="656"/>
    <lineage>
        <taxon>Bacteria</taxon>
        <taxon>Pseudomonadati</taxon>
        <taxon>Pseudomonadota</taxon>
        <taxon>Gammaproteobacteria</taxon>
        <taxon>Aeromonadales</taxon>
        <taxon>Aeromonadaceae</taxon>
        <taxon>Aeromonas</taxon>
    </lineage>
</organism>